<accession>A0A6I3XDR4</accession>
<protein>
    <submittedName>
        <fullName evidence="2">Transcriptional regulator</fullName>
    </submittedName>
</protein>
<dbReference type="Proteomes" id="UP000431684">
    <property type="component" value="Unassembled WGS sequence"/>
</dbReference>
<evidence type="ECO:0000313" key="2">
    <source>
        <dbReference type="EMBL" id="MUI10928.1"/>
    </source>
</evidence>
<dbReference type="RefSeq" id="WP_155706607.1">
    <property type="nucleotide sequence ID" value="NZ_BMWU01000049.1"/>
</dbReference>
<dbReference type="InterPro" id="IPR007684">
    <property type="entry name" value="Znf_Ogr/Delta"/>
</dbReference>
<reference evidence="2 3" key="1">
    <citation type="submission" date="2019-11" db="EMBL/GenBank/DDBJ databases">
        <title>Draft Genome Sequences of Six Type Strains of the Genus Massilia.</title>
        <authorList>
            <person name="Miess H."/>
            <person name="Frediansyah A."/>
            <person name="Goeker M."/>
            <person name="Gross H."/>
        </authorList>
    </citation>
    <scope>NUCLEOTIDE SEQUENCE [LARGE SCALE GENOMIC DNA]</scope>
    <source>
        <strain evidence="2 3">DSM 17513</strain>
    </source>
</reference>
<comment type="caution">
    <text evidence="2">The sequence shown here is derived from an EMBL/GenBank/DDBJ whole genome shotgun (WGS) entry which is preliminary data.</text>
</comment>
<evidence type="ECO:0000259" key="1">
    <source>
        <dbReference type="Pfam" id="PF04606"/>
    </source>
</evidence>
<keyword evidence="3" id="KW-1185">Reference proteome</keyword>
<dbReference type="AlphaFoldDB" id="A0A6I3XDR4"/>
<proteinExistence type="predicted"/>
<feature type="domain" description="Zinc finger Ogr/Delta-type" evidence="1">
    <location>
        <begin position="7"/>
        <end position="52"/>
    </location>
</feature>
<name>A0A6I3XDR4_9BURK</name>
<sequence length="85" mass="9467">MRFSIDCPHCDTRAIARSSHKLSDTMREITFACPNVECGHTFVANLEAVRTLSPSGMPKNGLNLPLSQHVAERVMRQMQLQLSLA</sequence>
<gene>
    <name evidence="2" type="ORF">GJV26_00250</name>
</gene>
<dbReference type="Pfam" id="PF04606">
    <property type="entry name" value="Ogr_Delta"/>
    <property type="match status" value="1"/>
</dbReference>
<organism evidence="2 3">
    <name type="scientific">Pseudoduganella dura</name>
    <dbReference type="NCBI Taxonomy" id="321982"/>
    <lineage>
        <taxon>Bacteria</taxon>
        <taxon>Pseudomonadati</taxon>
        <taxon>Pseudomonadota</taxon>
        <taxon>Betaproteobacteria</taxon>
        <taxon>Burkholderiales</taxon>
        <taxon>Oxalobacteraceae</taxon>
        <taxon>Telluria group</taxon>
        <taxon>Pseudoduganella</taxon>
    </lineage>
</organism>
<dbReference type="EMBL" id="WNWM01000001">
    <property type="protein sequence ID" value="MUI10928.1"/>
    <property type="molecule type" value="Genomic_DNA"/>
</dbReference>
<evidence type="ECO:0000313" key="3">
    <source>
        <dbReference type="Proteomes" id="UP000431684"/>
    </source>
</evidence>
<dbReference type="OrthoDB" id="6895359at2"/>